<evidence type="ECO:0000256" key="2">
    <source>
        <dbReference type="ARBA" id="ARBA00023002"/>
    </source>
</evidence>
<reference evidence="5" key="1">
    <citation type="journal article" date="2017" name="Genome Biol. Evol.">
        <title>The complete genome sequence of the phytopathogenic fungus Sclerotinia sclerotiorum reveals insights into the genome architecture of broad host range pathogens.</title>
        <authorList>
            <person name="Derbyshire M."/>
            <person name="Denton-Giles M."/>
            <person name="Hegedus D."/>
            <person name="Seifbarghy S."/>
            <person name="Rollins J."/>
            <person name="van Kan J."/>
            <person name="Seidl M.F."/>
            <person name="Faino L."/>
            <person name="Mbengue M."/>
            <person name="Navaud O."/>
            <person name="Raffaele S."/>
            <person name="Hammond-Kosack K."/>
            <person name="Heard S."/>
            <person name="Oliver R."/>
        </authorList>
    </citation>
    <scope>NUCLEOTIDE SEQUENCE [LARGE SCALE GENOMIC DNA]</scope>
    <source>
        <strain evidence="5">ATCC 18683 / 1980 / Ss-1</strain>
    </source>
</reference>
<gene>
    <name evidence="4" type="ORF">sscle_01g003440</name>
</gene>
<dbReference type="EMBL" id="CP017814">
    <property type="protein sequence ID" value="APA05574.1"/>
    <property type="molecule type" value="Genomic_DNA"/>
</dbReference>
<dbReference type="Pfam" id="PF14027">
    <property type="entry name" value="Questin_oxidase"/>
    <property type="match status" value="1"/>
</dbReference>
<feature type="transmembrane region" description="Helical" evidence="3">
    <location>
        <begin position="697"/>
        <end position="720"/>
    </location>
</feature>
<feature type="transmembrane region" description="Helical" evidence="3">
    <location>
        <begin position="634"/>
        <end position="658"/>
    </location>
</feature>
<organism evidence="4 5">
    <name type="scientific">Sclerotinia sclerotiorum (strain ATCC 18683 / 1980 / Ss-1)</name>
    <name type="common">White mold</name>
    <name type="synonym">Whetzelinia sclerotiorum</name>
    <dbReference type="NCBI Taxonomy" id="665079"/>
    <lineage>
        <taxon>Eukaryota</taxon>
        <taxon>Fungi</taxon>
        <taxon>Dikarya</taxon>
        <taxon>Ascomycota</taxon>
        <taxon>Pezizomycotina</taxon>
        <taxon>Leotiomycetes</taxon>
        <taxon>Helotiales</taxon>
        <taxon>Sclerotiniaceae</taxon>
        <taxon>Sclerotinia</taxon>
    </lineage>
</organism>
<dbReference type="SUPFAM" id="SSF103473">
    <property type="entry name" value="MFS general substrate transporter"/>
    <property type="match status" value="1"/>
</dbReference>
<evidence type="ECO:0000256" key="1">
    <source>
        <dbReference type="ARBA" id="ARBA00004141"/>
    </source>
</evidence>
<dbReference type="OrthoDB" id="10004862at2759"/>
<keyword evidence="3" id="KW-0472">Membrane</keyword>
<dbReference type="VEuPathDB" id="FungiDB:sscle_01g003440"/>
<keyword evidence="3" id="KW-1133">Transmembrane helix</keyword>
<keyword evidence="2" id="KW-0560">Oxidoreductase</keyword>
<sequence length="798" mass="89876">MATANHIHLTTEDTGVYKLKSQNSETATKISELLQENHYKHHIFFNAEGFHNHIVHHLLTLYGLGASASVIERHYKNNASYQRPFVLSGNQPPIDMSTPDNFKNHLGKEDYYRDFLVFWQQEIESKGWKDVLKEHVFAGDAKADDMLGRMFAGFLHPIIHLGFGIEFNQPAIIAEALAQASVHDDWITKYFLDVEKNAQPGNKTIPQLLEEIRVDKKLSTAAEWSDGNKIRDGILARAPDEMVKYASQWTVGKGELEAKTAQMMNSAVYFTAAAQRPPKQVKFDFYYMHCVTSSIFFTSFNKQDFLSEAQKTRLLEWKGRIDLAMYASRRSAQLLLEEISGYVPKHLEAGDAAWGGIFQRLFEFEDDGHAVKFVRAVAHAQVVNQGYEGEDWAKIKDLMWLKIGNMIADSVEDTGATWARNVGFDEAWTDFEDRPRQEHLQETEKQSIADVQSVPARITRPQSLTHLAIKQKFIPTPPNSHLKTTEAEFVDFDGPNGPVNLTGVSFLLLKFRFGPLPWAPLSEIYGRKAAVLTAVFISTCFYFASTTAKDIQTLLWTRFFAGIFGSALVTNTGGVLIDIWAPQSRGTAIVGYAFAIIRDTVSHRFKLQPWVPLQEEQPHETNWNGDGAEYVSDIMQMVVVLAGALFLSETYSDALLVAKAHRLRQDIGNWALHSRNKEQSSSLGEMANKFLMRRFRLLVTPICFLMVLYSFAYGILYLYLAAVPVQFGPGGGYRPVTSELPFLALLLGTIFSGTANTIFEANENQPVPKDHLPPMMIGSIFFAAGLFVFGWTSLSNIY</sequence>
<dbReference type="PANTHER" id="PTHR35870">
    <property type="entry name" value="PROTEIN, PUTATIVE (AFU_ORTHOLOGUE AFUA_5G03330)-RELATED"/>
    <property type="match status" value="1"/>
</dbReference>
<evidence type="ECO:0000256" key="3">
    <source>
        <dbReference type="SAM" id="Phobius"/>
    </source>
</evidence>
<evidence type="ECO:0000313" key="5">
    <source>
        <dbReference type="Proteomes" id="UP000177798"/>
    </source>
</evidence>
<dbReference type="InterPro" id="IPR025337">
    <property type="entry name" value="Questin_oxidase-like"/>
</dbReference>
<comment type="subcellular location">
    <subcellularLocation>
        <location evidence="1">Membrane</location>
        <topology evidence="1">Multi-pass membrane protein</topology>
    </subcellularLocation>
</comment>
<protein>
    <recommendedName>
        <fullName evidence="6">Major facilitator superfamily (MFS) profile domain-containing protein</fullName>
    </recommendedName>
</protein>
<keyword evidence="3" id="KW-0812">Transmembrane</keyword>
<name>A0A1D9PS92_SCLS1</name>
<dbReference type="Proteomes" id="UP000177798">
    <property type="component" value="Chromosome 1"/>
</dbReference>
<dbReference type="Gene3D" id="1.20.1250.20">
    <property type="entry name" value="MFS general substrate transporter like domains"/>
    <property type="match status" value="1"/>
</dbReference>
<dbReference type="PANTHER" id="PTHR35870:SF1">
    <property type="entry name" value="PROTEIN, PUTATIVE (AFU_ORTHOLOGUE AFUA_5G03330)-RELATED"/>
    <property type="match status" value="1"/>
</dbReference>
<accession>A0A1D9PS92</accession>
<dbReference type="InterPro" id="IPR036259">
    <property type="entry name" value="MFS_trans_sf"/>
</dbReference>
<dbReference type="InterPro" id="IPR011701">
    <property type="entry name" value="MFS"/>
</dbReference>
<evidence type="ECO:0000313" key="4">
    <source>
        <dbReference type="EMBL" id="APA05574.1"/>
    </source>
</evidence>
<feature type="transmembrane region" description="Helical" evidence="3">
    <location>
        <begin position="556"/>
        <end position="577"/>
    </location>
</feature>
<dbReference type="GO" id="GO:0016020">
    <property type="term" value="C:membrane"/>
    <property type="evidence" value="ECO:0007669"/>
    <property type="project" value="UniProtKB-SubCell"/>
</dbReference>
<dbReference type="AlphaFoldDB" id="A0A1D9PS92"/>
<feature type="transmembrane region" description="Helical" evidence="3">
    <location>
        <begin position="740"/>
        <end position="759"/>
    </location>
</feature>
<dbReference type="Pfam" id="PF07690">
    <property type="entry name" value="MFS_1"/>
    <property type="match status" value="1"/>
</dbReference>
<evidence type="ECO:0008006" key="6">
    <source>
        <dbReference type="Google" id="ProtNLM"/>
    </source>
</evidence>
<feature type="transmembrane region" description="Helical" evidence="3">
    <location>
        <begin position="771"/>
        <end position="792"/>
    </location>
</feature>
<dbReference type="GO" id="GO:0016491">
    <property type="term" value="F:oxidoreductase activity"/>
    <property type="evidence" value="ECO:0007669"/>
    <property type="project" value="UniProtKB-KW"/>
</dbReference>
<dbReference type="GO" id="GO:0022857">
    <property type="term" value="F:transmembrane transporter activity"/>
    <property type="evidence" value="ECO:0007669"/>
    <property type="project" value="InterPro"/>
</dbReference>
<feature type="transmembrane region" description="Helical" evidence="3">
    <location>
        <begin position="525"/>
        <end position="544"/>
    </location>
</feature>
<proteinExistence type="predicted"/>